<dbReference type="EMBL" id="SJPX01000005">
    <property type="protein sequence ID" value="TWU47700.1"/>
    <property type="molecule type" value="Genomic_DNA"/>
</dbReference>
<comment type="caution">
    <text evidence="1">The sequence shown here is derived from an EMBL/GenBank/DDBJ whole genome shotgun (WGS) entry which is preliminary data.</text>
</comment>
<evidence type="ECO:0000313" key="2">
    <source>
        <dbReference type="Proteomes" id="UP000317977"/>
    </source>
</evidence>
<proteinExistence type="predicted"/>
<accession>A0A5C6EGN6</accession>
<name>A0A5C6EGN6_9BACT</name>
<dbReference type="AlphaFoldDB" id="A0A5C6EGN6"/>
<dbReference type="Proteomes" id="UP000317977">
    <property type="component" value="Unassembled WGS sequence"/>
</dbReference>
<organism evidence="1 2">
    <name type="scientific">Rubripirellula reticaptiva</name>
    <dbReference type="NCBI Taxonomy" id="2528013"/>
    <lineage>
        <taxon>Bacteria</taxon>
        <taxon>Pseudomonadati</taxon>
        <taxon>Planctomycetota</taxon>
        <taxon>Planctomycetia</taxon>
        <taxon>Pirellulales</taxon>
        <taxon>Pirellulaceae</taxon>
        <taxon>Rubripirellula</taxon>
    </lineage>
</organism>
<protein>
    <submittedName>
        <fullName evidence="1">Uncharacterized protein</fullName>
    </submittedName>
</protein>
<evidence type="ECO:0000313" key="1">
    <source>
        <dbReference type="EMBL" id="TWU47700.1"/>
    </source>
</evidence>
<gene>
    <name evidence="1" type="ORF">Poly59_45410</name>
</gene>
<sequence length="97" mass="11122">MVPLGHDSIAGRQRIRIGQPVGDEVRRTRLLPMRKVAKGHLEFGVGIKELEVRNPQHFRSPLWPCDSARRVYEFANCFAAYIPRAESRVQLVCPITR</sequence>
<reference evidence="1 2" key="1">
    <citation type="submission" date="2019-02" db="EMBL/GenBank/DDBJ databases">
        <title>Deep-cultivation of Planctomycetes and their phenomic and genomic characterization uncovers novel biology.</title>
        <authorList>
            <person name="Wiegand S."/>
            <person name="Jogler M."/>
            <person name="Boedeker C."/>
            <person name="Pinto D."/>
            <person name="Vollmers J."/>
            <person name="Rivas-Marin E."/>
            <person name="Kohn T."/>
            <person name="Peeters S.H."/>
            <person name="Heuer A."/>
            <person name="Rast P."/>
            <person name="Oberbeckmann S."/>
            <person name="Bunk B."/>
            <person name="Jeske O."/>
            <person name="Meyerdierks A."/>
            <person name="Storesund J.E."/>
            <person name="Kallscheuer N."/>
            <person name="Luecker S."/>
            <person name="Lage O.M."/>
            <person name="Pohl T."/>
            <person name="Merkel B.J."/>
            <person name="Hornburger P."/>
            <person name="Mueller R.-W."/>
            <person name="Bruemmer F."/>
            <person name="Labrenz M."/>
            <person name="Spormann A.M."/>
            <person name="Op Den Camp H."/>
            <person name="Overmann J."/>
            <person name="Amann R."/>
            <person name="Jetten M.S.M."/>
            <person name="Mascher T."/>
            <person name="Medema M.H."/>
            <person name="Devos D.P."/>
            <person name="Kaster A.-K."/>
            <person name="Ovreas L."/>
            <person name="Rohde M."/>
            <person name="Galperin M.Y."/>
            <person name="Jogler C."/>
        </authorList>
    </citation>
    <scope>NUCLEOTIDE SEQUENCE [LARGE SCALE GENOMIC DNA]</scope>
    <source>
        <strain evidence="1 2">Poly59</strain>
    </source>
</reference>
<keyword evidence="2" id="KW-1185">Reference proteome</keyword>